<organism evidence="4 5">
    <name type="scientific">Plakobranchus ocellatus</name>
    <dbReference type="NCBI Taxonomy" id="259542"/>
    <lineage>
        <taxon>Eukaryota</taxon>
        <taxon>Metazoa</taxon>
        <taxon>Spiralia</taxon>
        <taxon>Lophotrochozoa</taxon>
        <taxon>Mollusca</taxon>
        <taxon>Gastropoda</taxon>
        <taxon>Heterobranchia</taxon>
        <taxon>Euthyneura</taxon>
        <taxon>Panpulmonata</taxon>
        <taxon>Sacoglossa</taxon>
        <taxon>Placobranchoidea</taxon>
        <taxon>Plakobranchidae</taxon>
        <taxon>Plakobranchus</taxon>
    </lineage>
</organism>
<dbReference type="Pfam" id="PF14816">
    <property type="entry name" value="CANIN"/>
    <property type="match status" value="1"/>
</dbReference>
<evidence type="ECO:0000256" key="1">
    <source>
        <dbReference type="ARBA" id="ARBA00010311"/>
    </source>
</evidence>
<comment type="caution">
    <text evidence="4">The sequence shown here is derived from an EMBL/GenBank/DDBJ whole genome shotgun (WGS) entry which is preliminary data.</text>
</comment>
<evidence type="ECO:0000259" key="3">
    <source>
        <dbReference type="Pfam" id="PF14816"/>
    </source>
</evidence>
<name>A0AAV3Z5K5_9GAST</name>
<feature type="chain" id="PRO_5043797464" description="Coiled-coil SMC6 And NSE5 INteracting (CANIN) domain-containing protein" evidence="2">
    <location>
        <begin position="21"/>
        <end position="193"/>
    </location>
</feature>
<comment type="similarity">
    <text evidence="1">Belongs to the FAM178 family.</text>
</comment>
<dbReference type="EMBL" id="BLXT01002056">
    <property type="protein sequence ID" value="GFN90541.1"/>
    <property type="molecule type" value="Genomic_DNA"/>
</dbReference>
<protein>
    <recommendedName>
        <fullName evidence="3">Coiled-coil SMC6 And NSE5 INteracting (CANIN) domain-containing protein</fullName>
    </recommendedName>
</protein>
<sequence>MARMVGALAVVAINISPCLPAYVFNPAHSAIPAPIPLISPMNTAVAITDTPIVKLPYLCKRLCEVSDHHHNQVHLADLLPGTTRGSFLQVRFSYLCLRALLLPDEEIPEDSEILHFKLANIPNLCNNSERSALSPLAKALRSLLEEDLYKMISAIKLLDMCVGNDLYRSDQPWVINFSIRLIGGPVLILLSLP</sequence>
<dbReference type="AlphaFoldDB" id="A0AAV3Z5K5"/>
<keyword evidence="2" id="KW-0732">Signal</keyword>
<feature type="signal peptide" evidence="2">
    <location>
        <begin position="1"/>
        <end position="20"/>
    </location>
</feature>
<keyword evidence="5" id="KW-1185">Reference proteome</keyword>
<accession>A0AAV3Z5K5</accession>
<dbReference type="PANTHER" id="PTHR16046:SF9">
    <property type="entry name" value="SMC5-SMC6 COMPLEX LOCALIZATION FACTOR PROTEIN 2"/>
    <property type="match status" value="1"/>
</dbReference>
<dbReference type="InterPro" id="IPR044276">
    <property type="entry name" value="CANIN_dom"/>
</dbReference>
<evidence type="ECO:0000256" key="2">
    <source>
        <dbReference type="SAM" id="SignalP"/>
    </source>
</evidence>
<dbReference type="Proteomes" id="UP000735302">
    <property type="component" value="Unassembled WGS sequence"/>
</dbReference>
<gene>
    <name evidence="4" type="ORF">PoB_001704700</name>
</gene>
<feature type="domain" description="Coiled-coil SMC6 And NSE5 INteracting (CANIN)" evidence="3">
    <location>
        <begin position="53"/>
        <end position="100"/>
    </location>
</feature>
<proteinExistence type="inferred from homology"/>
<dbReference type="PANTHER" id="PTHR16046">
    <property type="entry name" value="SMC5-SMC6 COMPLEX LOCALIZATION FACTOR 2"/>
    <property type="match status" value="1"/>
</dbReference>
<evidence type="ECO:0000313" key="5">
    <source>
        <dbReference type="Proteomes" id="UP000735302"/>
    </source>
</evidence>
<evidence type="ECO:0000313" key="4">
    <source>
        <dbReference type="EMBL" id="GFN90541.1"/>
    </source>
</evidence>
<dbReference type="InterPro" id="IPR026161">
    <property type="entry name" value="FAM178"/>
</dbReference>
<reference evidence="4 5" key="1">
    <citation type="journal article" date="2021" name="Elife">
        <title>Chloroplast acquisition without the gene transfer in kleptoplastic sea slugs, Plakobranchus ocellatus.</title>
        <authorList>
            <person name="Maeda T."/>
            <person name="Takahashi S."/>
            <person name="Yoshida T."/>
            <person name="Shimamura S."/>
            <person name="Takaki Y."/>
            <person name="Nagai Y."/>
            <person name="Toyoda A."/>
            <person name="Suzuki Y."/>
            <person name="Arimoto A."/>
            <person name="Ishii H."/>
            <person name="Satoh N."/>
            <person name="Nishiyama T."/>
            <person name="Hasebe M."/>
            <person name="Maruyama T."/>
            <person name="Minagawa J."/>
            <person name="Obokata J."/>
            <person name="Shigenobu S."/>
        </authorList>
    </citation>
    <scope>NUCLEOTIDE SEQUENCE [LARGE SCALE GENOMIC DNA]</scope>
</reference>